<evidence type="ECO:0000313" key="1">
    <source>
        <dbReference type="EMBL" id="SFR73476.1"/>
    </source>
</evidence>
<organism evidence="1 2">
    <name type="scientific">Microbacterium azadirachtae</name>
    <dbReference type="NCBI Taxonomy" id="582680"/>
    <lineage>
        <taxon>Bacteria</taxon>
        <taxon>Bacillati</taxon>
        <taxon>Actinomycetota</taxon>
        <taxon>Actinomycetes</taxon>
        <taxon>Micrococcales</taxon>
        <taxon>Microbacteriaceae</taxon>
        <taxon>Microbacterium</taxon>
    </lineage>
</organism>
<reference evidence="2" key="1">
    <citation type="submission" date="2016-10" db="EMBL/GenBank/DDBJ databases">
        <authorList>
            <person name="Varghese N."/>
            <person name="Submissions S."/>
        </authorList>
    </citation>
    <scope>NUCLEOTIDE SEQUENCE [LARGE SCALE GENOMIC DNA]</scope>
    <source>
        <strain evidence="2">CL127</strain>
    </source>
</reference>
<protein>
    <submittedName>
        <fullName evidence="1">Uncharacterized protein</fullName>
    </submittedName>
</protein>
<dbReference type="EMBL" id="FOYR01000004">
    <property type="protein sequence ID" value="SFR73476.1"/>
    <property type="molecule type" value="Genomic_DNA"/>
</dbReference>
<dbReference type="Proteomes" id="UP000198877">
    <property type="component" value="Unassembled WGS sequence"/>
</dbReference>
<proteinExistence type="predicted"/>
<name>A0A1I6J3E4_9MICO</name>
<dbReference type="AlphaFoldDB" id="A0A1I6J3E4"/>
<dbReference type="PROSITE" id="PS51318">
    <property type="entry name" value="TAT"/>
    <property type="match status" value="1"/>
</dbReference>
<accession>A0A1I6J3E4</accession>
<dbReference type="InterPro" id="IPR006311">
    <property type="entry name" value="TAT_signal"/>
</dbReference>
<gene>
    <name evidence="1" type="ORF">SAMN04488591_3279</name>
</gene>
<evidence type="ECO:0000313" key="2">
    <source>
        <dbReference type="Proteomes" id="UP000198877"/>
    </source>
</evidence>
<sequence length="221" mass="23307">MHSRNTSDQDNSQTTPIRRRTIVKGAAWSIPVIAATAATPLAAASLTPACPTVSQSDFGGWIHQGAPLIGGAENQNTGWFRTFKGLTGFLSMTDSGDWCGACNAPLAYVITDVVIPVTAGTTYTFMIQGVGGYGNSNDNANTRWQGVDININGVTMWTGTTRDALAPGLGIQNIVFSYVAPPGQTSITLTYKFRIPPRPRQDALGANDDILLTTPAITCAA</sequence>